<comment type="caution">
    <text evidence="3">The sequence shown here is derived from an EMBL/GenBank/DDBJ whole genome shotgun (WGS) entry which is preliminary data.</text>
</comment>
<keyword evidence="1" id="KW-0560">Oxidoreductase</keyword>
<feature type="domain" description="Luciferase-like" evidence="2">
    <location>
        <begin position="10"/>
        <end position="231"/>
    </location>
</feature>
<evidence type="ECO:0000256" key="1">
    <source>
        <dbReference type="ARBA" id="ARBA00023002"/>
    </source>
</evidence>
<gene>
    <name evidence="3" type="ORF">GCM10009836_47220</name>
</gene>
<dbReference type="PANTHER" id="PTHR43244">
    <property type="match status" value="1"/>
</dbReference>
<dbReference type="Proteomes" id="UP001500449">
    <property type="component" value="Unassembled WGS sequence"/>
</dbReference>
<dbReference type="SUPFAM" id="SSF51679">
    <property type="entry name" value="Bacterial luciferase-like"/>
    <property type="match status" value="1"/>
</dbReference>
<dbReference type="Pfam" id="PF00296">
    <property type="entry name" value="Bac_luciferase"/>
    <property type="match status" value="1"/>
</dbReference>
<reference evidence="3 4" key="1">
    <citation type="journal article" date="2019" name="Int. J. Syst. Evol. Microbiol.">
        <title>The Global Catalogue of Microorganisms (GCM) 10K type strain sequencing project: providing services to taxonomists for standard genome sequencing and annotation.</title>
        <authorList>
            <consortium name="The Broad Institute Genomics Platform"/>
            <consortium name="The Broad Institute Genome Sequencing Center for Infectious Disease"/>
            <person name="Wu L."/>
            <person name="Ma J."/>
        </authorList>
    </citation>
    <scope>NUCLEOTIDE SEQUENCE [LARGE SCALE GENOMIC DNA]</scope>
    <source>
        <strain evidence="3 4">JCM 16009</strain>
    </source>
</reference>
<evidence type="ECO:0000313" key="3">
    <source>
        <dbReference type="EMBL" id="GAA1861592.1"/>
    </source>
</evidence>
<proteinExistence type="predicted"/>
<dbReference type="Gene3D" id="3.20.20.30">
    <property type="entry name" value="Luciferase-like domain"/>
    <property type="match status" value="1"/>
</dbReference>
<dbReference type="InterPro" id="IPR036661">
    <property type="entry name" value="Luciferase-like_sf"/>
</dbReference>
<keyword evidence="4" id="KW-1185">Reference proteome</keyword>
<evidence type="ECO:0000313" key="4">
    <source>
        <dbReference type="Proteomes" id="UP001500449"/>
    </source>
</evidence>
<dbReference type="EMBL" id="BAAAQK010000018">
    <property type="protein sequence ID" value="GAA1861592.1"/>
    <property type="molecule type" value="Genomic_DNA"/>
</dbReference>
<dbReference type="InterPro" id="IPR050564">
    <property type="entry name" value="F420-G6PD/mer"/>
</dbReference>
<evidence type="ECO:0000259" key="2">
    <source>
        <dbReference type="Pfam" id="PF00296"/>
    </source>
</evidence>
<name>A0ABN2NBF3_9PSEU</name>
<dbReference type="PANTHER" id="PTHR43244:SF1">
    <property type="entry name" value="5,10-METHYLENETETRAHYDROMETHANOPTERIN REDUCTASE"/>
    <property type="match status" value="1"/>
</dbReference>
<dbReference type="InterPro" id="IPR011251">
    <property type="entry name" value="Luciferase-like_dom"/>
</dbReference>
<sequence>MHIGLGLPVDDPDVLLDWARRADAGPFRTLALLDRLVWHNPEPLVTLGVLAGATTRIRLQTEVLLAPLRSTALLGAQAATLDRLSGGRFTLGLGLGGRADDLAAAGIPARGLGARLDGQIDRLRAQFGGPVGDEGPAGARIGPEPATPGGPEILFGAFHEKALARIARAGDGLICAAAPSWAGGLIGTLRRQWAEAGREGRPRIVGQLNVALGADAPAARESLGAYYAFTGTPERMVAGLVTEAPALRSGIRAFEDLGADEVVLYCWSTDPDQVERLAETVGGAH</sequence>
<accession>A0ABN2NBF3</accession>
<dbReference type="RefSeq" id="WP_344420984.1">
    <property type="nucleotide sequence ID" value="NZ_BAAAQK010000018.1"/>
</dbReference>
<organism evidence="3 4">
    <name type="scientific">Pseudonocardia ailaonensis</name>
    <dbReference type="NCBI Taxonomy" id="367279"/>
    <lineage>
        <taxon>Bacteria</taxon>
        <taxon>Bacillati</taxon>
        <taxon>Actinomycetota</taxon>
        <taxon>Actinomycetes</taxon>
        <taxon>Pseudonocardiales</taxon>
        <taxon>Pseudonocardiaceae</taxon>
        <taxon>Pseudonocardia</taxon>
    </lineage>
</organism>
<protein>
    <submittedName>
        <fullName evidence="3">LLM class flavin-dependent oxidoreductase</fullName>
    </submittedName>
</protein>